<name>K6WIF3_9ACTN</name>
<dbReference type="Pfam" id="PF10604">
    <property type="entry name" value="Polyketide_cyc2"/>
    <property type="match status" value="1"/>
</dbReference>
<comment type="caution">
    <text evidence="1">The sequence shown here is derived from an EMBL/GenBank/DDBJ whole genome shotgun (WGS) entry which is preliminary data.</text>
</comment>
<evidence type="ECO:0008006" key="3">
    <source>
        <dbReference type="Google" id="ProtNLM"/>
    </source>
</evidence>
<dbReference type="EMBL" id="BAHC01000154">
    <property type="protein sequence ID" value="GAB91932.1"/>
    <property type="molecule type" value="Genomic_DNA"/>
</dbReference>
<organism evidence="1 2">
    <name type="scientific">Gordonia rhizosphera NBRC 16068</name>
    <dbReference type="NCBI Taxonomy" id="1108045"/>
    <lineage>
        <taxon>Bacteria</taxon>
        <taxon>Bacillati</taxon>
        <taxon>Actinomycetota</taxon>
        <taxon>Actinomycetes</taxon>
        <taxon>Mycobacteriales</taxon>
        <taxon>Gordoniaceae</taxon>
        <taxon>Gordonia</taxon>
    </lineage>
</organism>
<dbReference type="STRING" id="1108045.GORHZ_154_00210"/>
<proteinExistence type="predicted"/>
<sequence length="144" mass="15945">MVDVARTFTVEQPSHVIVAYLRDFANAVEWDPGTQRCEQVGADPIGVGTRWHNVSKLYGITTELTYELTVDDPDRLVFVGANKTATTSDDLSVRVLPDNRTSVTYHAQVRFNGVARAVNPIAQLAFNRLAESVPRQMTEVLNGL</sequence>
<dbReference type="eggNOG" id="COG3427">
    <property type="taxonomic scope" value="Bacteria"/>
</dbReference>
<dbReference type="InterPro" id="IPR023393">
    <property type="entry name" value="START-like_dom_sf"/>
</dbReference>
<dbReference type="SUPFAM" id="SSF55961">
    <property type="entry name" value="Bet v1-like"/>
    <property type="match status" value="1"/>
</dbReference>
<evidence type="ECO:0000313" key="2">
    <source>
        <dbReference type="Proteomes" id="UP000008363"/>
    </source>
</evidence>
<accession>K6WIF3</accession>
<dbReference type="OrthoDB" id="3371087at2"/>
<dbReference type="RefSeq" id="WP_006335916.1">
    <property type="nucleotide sequence ID" value="NZ_BAHC01000154.1"/>
</dbReference>
<protein>
    <recommendedName>
        <fullName evidence="3">Polyketide cyclase/dehydrase</fullName>
    </recommendedName>
</protein>
<dbReference type="InterPro" id="IPR019587">
    <property type="entry name" value="Polyketide_cyclase/dehydratase"/>
</dbReference>
<reference evidence="1 2" key="1">
    <citation type="submission" date="2012-08" db="EMBL/GenBank/DDBJ databases">
        <title>Whole genome shotgun sequence of Gordonia rhizosphera NBRC 16068.</title>
        <authorList>
            <person name="Takarada H."/>
            <person name="Isaki S."/>
            <person name="Hosoyama A."/>
            <person name="Tsuchikane K."/>
            <person name="Katsumata H."/>
            <person name="Baba S."/>
            <person name="Ohji S."/>
            <person name="Yamazaki S."/>
            <person name="Fujita N."/>
        </authorList>
    </citation>
    <scope>NUCLEOTIDE SEQUENCE [LARGE SCALE GENOMIC DNA]</scope>
    <source>
        <strain evidence="1 2">NBRC 16068</strain>
    </source>
</reference>
<dbReference type="AlphaFoldDB" id="K6WIF3"/>
<dbReference type="Gene3D" id="3.30.530.20">
    <property type="match status" value="1"/>
</dbReference>
<gene>
    <name evidence="1" type="ORF">GORHZ_154_00210</name>
</gene>
<evidence type="ECO:0000313" key="1">
    <source>
        <dbReference type="EMBL" id="GAB91932.1"/>
    </source>
</evidence>
<keyword evidence="2" id="KW-1185">Reference proteome</keyword>
<dbReference type="Proteomes" id="UP000008363">
    <property type="component" value="Unassembled WGS sequence"/>
</dbReference>